<organism evidence="1 2">
    <name type="scientific">Daphnia magna</name>
    <dbReference type="NCBI Taxonomy" id="35525"/>
    <lineage>
        <taxon>Eukaryota</taxon>
        <taxon>Metazoa</taxon>
        <taxon>Ecdysozoa</taxon>
        <taxon>Arthropoda</taxon>
        <taxon>Crustacea</taxon>
        <taxon>Branchiopoda</taxon>
        <taxon>Diplostraca</taxon>
        <taxon>Cladocera</taxon>
        <taxon>Anomopoda</taxon>
        <taxon>Daphniidae</taxon>
        <taxon>Daphnia</taxon>
    </lineage>
</organism>
<protein>
    <submittedName>
        <fullName evidence="1">Uncharacterized protein</fullName>
    </submittedName>
</protein>
<proteinExistence type="predicted"/>
<reference evidence="1 2" key="1">
    <citation type="journal article" date="2023" name="Nucleic Acids Res.">
        <title>The hologenome of Daphnia magna reveals possible DNA methylation and microbiome-mediated evolution of the host genome.</title>
        <authorList>
            <person name="Chaturvedi A."/>
            <person name="Li X."/>
            <person name="Dhandapani V."/>
            <person name="Marshall H."/>
            <person name="Kissane S."/>
            <person name="Cuenca-Cambronero M."/>
            <person name="Asole G."/>
            <person name="Calvet F."/>
            <person name="Ruiz-Romero M."/>
            <person name="Marangio P."/>
            <person name="Guigo R."/>
            <person name="Rago D."/>
            <person name="Mirbahai L."/>
            <person name="Eastwood N."/>
            <person name="Colbourne J.K."/>
            <person name="Zhou J."/>
            <person name="Mallon E."/>
            <person name="Orsini L."/>
        </authorList>
    </citation>
    <scope>NUCLEOTIDE SEQUENCE [LARGE SCALE GENOMIC DNA]</scope>
    <source>
        <strain evidence="1">LRV0_1</strain>
    </source>
</reference>
<keyword evidence="2" id="KW-1185">Reference proteome</keyword>
<gene>
    <name evidence="1" type="ORF">OUZ56_014428</name>
</gene>
<sequence>MAGYGYQITSKNEAYICNAVQDSRLFHDPSVKSTQKQKFDSIHKWQTKNKKKVLIRCQAARLRGGWPAKSFQVDKAERSKQSDHNSYQWHPAIVCWQREDKHHISAQSITRTDEDTGPKESLVKCADFPNLADKTVCRIA</sequence>
<name>A0ABR0AJT0_9CRUS</name>
<dbReference type="EMBL" id="JAOYFB010000038">
    <property type="protein sequence ID" value="KAK4025355.1"/>
    <property type="molecule type" value="Genomic_DNA"/>
</dbReference>
<evidence type="ECO:0000313" key="1">
    <source>
        <dbReference type="EMBL" id="KAK4025355.1"/>
    </source>
</evidence>
<accession>A0ABR0AJT0</accession>
<comment type="caution">
    <text evidence="1">The sequence shown here is derived from an EMBL/GenBank/DDBJ whole genome shotgun (WGS) entry which is preliminary data.</text>
</comment>
<dbReference type="Proteomes" id="UP001234178">
    <property type="component" value="Unassembled WGS sequence"/>
</dbReference>
<evidence type="ECO:0000313" key="2">
    <source>
        <dbReference type="Proteomes" id="UP001234178"/>
    </source>
</evidence>